<gene>
    <name evidence="2" type="ORF">ACFFNX_25515</name>
</gene>
<proteinExistence type="predicted"/>
<feature type="compositionally biased region" description="Basic and acidic residues" evidence="1">
    <location>
        <begin position="75"/>
        <end position="91"/>
    </location>
</feature>
<feature type="compositionally biased region" description="Basic and acidic residues" evidence="1">
    <location>
        <begin position="42"/>
        <end position="54"/>
    </location>
</feature>
<organism evidence="2 3">
    <name type="scientific">Actinoallomurus acaciae</name>
    <dbReference type="NCBI Taxonomy" id="502577"/>
    <lineage>
        <taxon>Bacteria</taxon>
        <taxon>Bacillati</taxon>
        <taxon>Actinomycetota</taxon>
        <taxon>Actinomycetes</taxon>
        <taxon>Streptosporangiales</taxon>
        <taxon>Thermomonosporaceae</taxon>
        <taxon>Actinoallomurus</taxon>
    </lineage>
</organism>
<dbReference type="EMBL" id="JBHLZP010000208">
    <property type="protein sequence ID" value="MFB9835544.1"/>
    <property type="molecule type" value="Genomic_DNA"/>
</dbReference>
<feature type="region of interest" description="Disordered" evidence="1">
    <location>
        <begin position="147"/>
        <end position="189"/>
    </location>
</feature>
<sequence length="189" mass="20158">MRDFAQALADLFAGTRRRAGFRIVGRGVPKAGRVRFRRPRPIFDHARPYRDPPRIDGPGSGAVAAGEPSSVPGPRDGESGRPGRAVRESIRRGRAKTAIARSKAREADRREDRVEETSADPARRRQLIRLEGLRAGTMVTSACGTIAAPGGNAGLGRSTARPDTASTRPSAGQKGPIPPVRPGPAITRM</sequence>
<reference evidence="2 3" key="1">
    <citation type="submission" date="2024-09" db="EMBL/GenBank/DDBJ databases">
        <authorList>
            <person name="Sun Q."/>
            <person name="Mori K."/>
        </authorList>
    </citation>
    <scope>NUCLEOTIDE SEQUENCE [LARGE SCALE GENOMIC DNA]</scope>
    <source>
        <strain evidence="2 3">TBRC 0563</strain>
    </source>
</reference>
<evidence type="ECO:0000256" key="1">
    <source>
        <dbReference type="SAM" id="MobiDB-lite"/>
    </source>
</evidence>
<feature type="compositionally biased region" description="Basic and acidic residues" evidence="1">
    <location>
        <begin position="103"/>
        <end position="116"/>
    </location>
</feature>
<protein>
    <submittedName>
        <fullName evidence="2">Uncharacterized protein</fullName>
    </submittedName>
</protein>
<evidence type="ECO:0000313" key="3">
    <source>
        <dbReference type="Proteomes" id="UP001589627"/>
    </source>
</evidence>
<accession>A0ABV5YKG4</accession>
<keyword evidence="3" id="KW-1185">Reference proteome</keyword>
<dbReference type="RefSeq" id="WP_378207250.1">
    <property type="nucleotide sequence ID" value="NZ_JBHLZP010000208.1"/>
</dbReference>
<evidence type="ECO:0000313" key="2">
    <source>
        <dbReference type="EMBL" id="MFB9835544.1"/>
    </source>
</evidence>
<dbReference type="Proteomes" id="UP001589627">
    <property type="component" value="Unassembled WGS sequence"/>
</dbReference>
<comment type="caution">
    <text evidence="2">The sequence shown here is derived from an EMBL/GenBank/DDBJ whole genome shotgun (WGS) entry which is preliminary data.</text>
</comment>
<feature type="region of interest" description="Disordered" evidence="1">
    <location>
        <begin position="42"/>
        <end position="121"/>
    </location>
</feature>
<name>A0ABV5YKG4_9ACTN</name>